<dbReference type="GO" id="GO:0015666">
    <property type="term" value="F:restriction endodeoxyribonuclease activity"/>
    <property type="evidence" value="ECO:0007669"/>
    <property type="project" value="TreeGrafter"/>
</dbReference>
<dbReference type="InterPro" id="IPR007560">
    <property type="entry name" value="Restrct_endonuc_IV_Mrr"/>
</dbReference>
<evidence type="ECO:0000256" key="1">
    <source>
        <dbReference type="SAM" id="Phobius"/>
    </source>
</evidence>
<reference evidence="3 7" key="3">
    <citation type="submission" date="2018-02" db="EMBL/GenBank/DDBJ databases">
        <title>Subsurface microbial communities from deep shales in Ohio and West Virginia, USA.</title>
        <authorList>
            <person name="Wrighton K."/>
        </authorList>
    </citation>
    <scope>NUCLEOTIDE SEQUENCE [LARGE SCALE GENOMIC DNA]</scope>
    <source>
        <strain evidence="3 7">DSM 10369</strain>
    </source>
</reference>
<dbReference type="EMBL" id="RJJF01000002">
    <property type="protein sequence ID" value="RNI12275.1"/>
    <property type="molecule type" value="Genomic_DNA"/>
</dbReference>
<evidence type="ECO:0000313" key="3">
    <source>
        <dbReference type="EMBL" id="PQV42070.1"/>
    </source>
</evidence>
<dbReference type="InterPro" id="IPR011011">
    <property type="entry name" value="Znf_FYVE_PHD"/>
</dbReference>
<dbReference type="Proteomes" id="UP000251060">
    <property type="component" value="Unassembled WGS sequence"/>
</dbReference>
<dbReference type="Proteomes" id="UP000217726">
    <property type="component" value="Unassembled WGS sequence"/>
</dbReference>
<dbReference type="InterPro" id="IPR052906">
    <property type="entry name" value="Type_IV_Methyl-Rstrct_Enzyme"/>
</dbReference>
<keyword evidence="4" id="KW-0378">Hydrolase</keyword>
<dbReference type="Pfam" id="PF04471">
    <property type="entry name" value="Mrr_cat"/>
    <property type="match status" value="1"/>
</dbReference>
<dbReference type="Proteomes" id="UP000273978">
    <property type="component" value="Unassembled WGS sequence"/>
</dbReference>
<dbReference type="AlphaFoldDB" id="A0A285FZG4"/>
<gene>
    <name evidence="3" type="ORF">B0H22_1097</name>
    <name evidence="4" type="ORF">EDD83_01560</name>
    <name evidence="5" type="ORF">SAMN06295989_10639</name>
</gene>
<protein>
    <submittedName>
        <fullName evidence="4">Restriction endonuclease</fullName>
    </submittedName>
    <submittedName>
        <fullName evidence="5">Restriction system protein</fullName>
    </submittedName>
</protein>
<dbReference type="EMBL" id="PVBU01000009">
    <property type="protein sequence ID" value="PQV42070.1"/>
    <property type="molecule type" value="Genomic_DNA"/>
</dbReference>
<keyword evidence="4" id="KW-0540">Nuclease</keyword>
<dbReference type="Gene3D" id="3.40.1350.10">
    <property type="match status" value="1"/>
</dbReference>
<feature type="domain" description="Restriction endonuclease type IV Mrr" evidence="2">
    <location>
        <begin position="8"/>
        <end position="132"/>
    </location>
</feature>
<feature type="transmembrane region" description="Helical" evidence="1">
    <location>
        <begin position="434"/>
        <end position="451"/>
    </location>
</feature>
<dbReference type="EMBL" id="OBDR01000006">
    <property type="protein sequence ID" value="SNY16720.1"/>
    <property type="molecule type" value="Genomic_DNA"/>
</dbReference>
<evidence type="ECO:0000313" key="7">
    <source>
        <dbReference type="Proteomes" id="UP000251060"/>
    </source>
</evidence>
<keyword evidence="1" id="KW-0472">Membrane</keyword>
<dbReference type="InterPro" id="IPR011335">
    <property type="entry name" value="Restrct_endonuc-II-like"/>
</dbReference>
<keyword evidence="4" id="KW-0255">Endonuclease</keyword>
<reference evidence="4 8" key="4">
    <citation type="submission" date="2018-10" db="EMBL/GenBank/DDBJ databases">
        <title>Cultivation of a novel Methanohalophilus strain from Kebrit Deep of the Red Sea and a genomic comparison of members of the genus Methanohalophilus.</title>
        <authorList>
            <person name="Guan Y."/>
            <person name="Ngugi D.K."/>
            <person name="Stingl U."/>
        </authorList>
    </citation>
    <scope>NUCLEOTIDE SEQUENCE [LARGE SCALE GENOMIC DNA]</scope>
    <source>
        <strain evidence="4 8">DSM 10369</strain>
    </source>
</reference>
<accession>A0A285FZG4</accession>
<dbReference type="GO" id="GO:0003677">
    <property type="term" value="F:DNA binding"/>
    <property type="evidence" value="ECO:0007669"/>
    <property type="project" value="InterPro"/>
</dbReference>
<dbReference type="PANTHER" id="PTHR30015:SF7">
    <property type="entry name" value="TYPE IV METHYL-DIRECTED RESTRICTION ENZYME ECOKMRR"/>
    <property type="match status" value="1"/>
</dbReference>
<dbReference type="SUPFAM" id="SSF57903">
    <property type="entry name" value="FYVE/PHD zinc finger"/>
    <property type="match status" value="1"/>
</dbReference>
<dbReference type="InterPro" id="IPR011856">
    <property type="entry name" value="tRNA_endonuc-like_dom_sf"/>
</dbReference>
<dbReference type="GO" id="GO:0009307">
    <property type="term" value="P:DNA restriction-modification system"/>
    <property type="evidence" value="ECO:0007669"/>
    <property type="project" value="InterPro"/>
</dbReference>
<reference evidence="5" key="1">
    <citation type="submission" date="2017-09" db="EMBL/GenBank/DDBJ databases">
        <authorList>
            <person name="Ehlers B."/>
            <person name="Leendertz F.H."/>
        </authorList>
    </citation>
    <scope>NUCLEOTIDE SEQUENCE [LARGE SCALE GENOMIC DNA]</scope>
    <source>
        <strain evidence="5">WG-1MB</strain>
    </source>
</reference>
<reference evidence="6" key="2">
    <citation type="submission" date="2017-09" db="EMBL/GenBank/DDBJ databases">
        <authorList>
            <person name="Varghese N."/>
            <person name="Submissions S."/>
        </authorList>
    </citation>
    <scope>NUCLEOTIDE SEQUENCE [LARGE SCALE GENOMIC DNA]</scope>
    <source>
        <strain evidence="6">WG-1MB</strain>
    </source>
</reference>
<dbReference type="SUPFAM" id="SSF52980">
    <property type="entry name" value="Restriction endonuclease-like"/>
    <property type="match status" value="1"/>
</dbReference>
<organism evidence="5 6">
    <name type="scientific">Methanohalophilus euhalobius</name>
    <dbReference type="NCBI Taxonomy" id="51203"/>
    <lineage>
        <taxon>Archaea</taxon>
        <taxon>Methanobacteriati</taxon>
        <taxon>Methanobacteriota</taxon>
        <taxon>Stenosarchaea group</taxon>
        <taxon>Methanomicrobia</taxon>
        <taxon>Methanosarcinales</taxon>
        <taxon>Methanosarcinaceae</taxon>
        <taxon>Methanohalophilus</taxon>
    </lineage>
</organism>
<evidence type="ECO:0000259" key="2">
    <source>
        <dbReference type="Pfam" id="PF04471"/>
    </source>
</evidence>
<evidence type="ECO:0000313" key="6">
    <source>
        <dbReference type="Proteomes" id="UP000217726"/>
    </source>
</evidence>
<sequence>MLDDNILLDSLNGYQFEEVVADIFRKNGFRNVIVTPCSNDGGKDIVMEKKDPNGELIKIVVECKHHQSKIGRPVVQKLHSAVVTLNHVGKKQGYVVTSSSFSPNAVQYAQEINNSLENIEIRLIDGRELKELAIGAKVDLKNGIIEAYSNESTYYSPKEKTINWTLENFFYPVNAISKMDLVVQNIRTVFHPVFYIEYNISANFSTTVGIIHNERANGQLFFDGERGNLLDYNLAGLLINDSNINFKTLPENQFSSKIDFRLNESELKELAMNEIIISHTRNIRYKGKNNVQYIKECIPKAKDITISNYKCLYYPKWEINIQAKRNDYNIYFVETPSDNIVTKNETDFCRVCNSNITKKIIFRSKWYCKECGSITCKGHVKVTRMTNASICIDCAVMKRFFGAKKYFESTEELRDFESYYSALPRHKKVMENSYLLFTTVVFSFIFIFMVAL</sequence>
<keyword evidence="1" id="KW-1133">Transmembrane helix</keyword>
<keyword evidence="6" id="KW-1185">Reference proteome</keyword>
<dbReference type="PANTHER" id="PTHR30015">
    <property type="entry name" value="MRR RESTRICTION SYSTEM PROTEIN"/>
    <property type="match status" value="1"/>
</dbReference>
<evidence type="ECO:0000313" key="4">
    <source>
        <dbReference type="EMBL" id="RNI12275.1"/>
    </source>
</evidence>
<proteinExistence type="predicted"/>
<evidence type="ECO:0000313" key="8">
    <source>
        <dbReference type="Proteomes" id="UP000273978"/>
    </source>
</evidence>
<evidence type="ECO:0000313" key="5">
    <source>
        <dbReference type="EMBL" id="SNY16720.1"/>
    </source>
</evidence>
<name>A0A285FZG4_9EURY</name>
<keyword evidence="1" id="KW-0812">Transmembrane</keyword>